<dbReference type="PROSITE" id="PS51257">
    <property type="entry name" value="PROKAR_LIPOPROTEIN"/>
    <property type="match status" value="1"/>
</dbReference>
<dbReference type="InterPro" id="IPR005064">
    <property type="entry name" value="BUG"/>
</dbReference>
<evidence type="ECO:0000313" key="4">
    <source>
        <dbReference type="EMBL" id="MEI4769772.1"/>
    </source>
</evidence>
<dbReference type="Pfam" id="PF03401">
    <property type="entry name" value="TctC"/>
    <property type="match status" value="1"/>
</dbReference>
<dbReference type="RefSeq" id="WP_336497325.1">
    <property type="nucleotide sequence ID" value="NZ_JBAWSY010000005.1"/>
</dbReference>
<gene>
    <name evidence="4" type="ORF">WAX74_08930</name>
</gene>
<reference evidence="4 5" key="1">
    <citation type="submission" date="2024-01" db="EMBL/GenBank/DDBJ databases">
        <title>Seven novel Bacillus-like species.</title>
        <authorList>
            <person name="Liu G."/>
        </authorList>
    </citation>
    <scope>NUCLEOTIDE SEQUENCE [LARGE SCALE GENOMIC DNA]</scope>
    <source>
        <strain evidence="4 5">FJAT-51614</strain>
    </source>
</reference>
<keyword evidence="5" id="KW-1185">Reference proteome</keyword>
<dbReference type="SUPFAM" id="SSF53850">
    <property type="entry name" value="Periplasmic binding protein-like II"/>
    <property type="match status" value="1"/>
</dbReference>
<feature type="chain" id="PRO_5045137504" evidence="3">
    <location>
        <begin position="21"/>
        <end position="352"/>
    </location>
</feature>
<protein>
    <submittedName>
        <fullName evidence="4">Tripartite tricarboxylate transporter substrate-binding protein</fullName>
    </submittedName>
</protein>
<keyword evidence="3" id="KW-0732">Signal</keyword>
<evidence type="ECO:0000256" key="1">
    <source>
        <dbReference type="ARBA" id="ARBA00006987"/>
    </source>
</evidence>
<feature type="compositionally biased region" description="Basic and acidic residues" evidence="2">
    <location>
        <begin position="40"/>
        <end position="49"/>
    </location>
</feature>
<dbReference type="CDD" id="cd07012">
    <property type="entry name" value="PBP2_Bug_TTT"/>
    <property type="match status" value="1"/>
</dbReference>
<comment type="caution">
    <text evidence="4">The sequence shown here is derived from an EMBL/GenBank/DDBJ whole genome shotgun (WGS) entry which is preliminary data.</text>
</comment>
<proteinExistence type="inferred from homology"/>
<dbReference type="Proteomes" id="UP001364890">
    <property type="component" value="Unassembled WGS sequence"/>
</dbReference>
<dbReference type="EMBL" id="JBAWSY010000005">
    <property type="protein sequence ID" value="MEI4769772.1"/>
    <property type="molecule type" value="Genomic_DNA"/>
</dbReference>
<evidence type="ECO:0000256" key="3">
    <source>
        <dbReference type="SAM" id="SignalP"/>
    </source>
</evidence>
<dbReference type="Gene3D" id="3.40.190.150">
    <property type="entry name" value="Bordetella uptake gene, domain 1"/>
    <property type="match status" value="1"/>
</dbReference>
<feature type="signal peptide" evidence="3">
    <location>
        <begin position="1"/>
        <end position="20"/>
    </location>
</feature>
<evidence type="ECO:0000256" key="2">
    <source>
        <dbReference type="SAM" id="MobiDB-lite"/>
    </source>
</evidence>
<dbReference type="PIRSF" id="PIRSF017082">
    <property type="entry name" value="YflP"/>
    <property type="match status" value="1"/>
</dbReference>
<dbReference type="PANTHER" id="PTHR42928">
    <property type="entry name" value="TRICARBOXYLATE-BINDING PROTEIN"/>
    <property type="match status" value="1"/>
</dbReference>
<organism evidence="4 5">
    <name type="scientific">Psychrobacillus mangrovi</name>
    <dbReference type="NCBI Taxonomy" id="3117745"/>
    <lineage>
        <taxon>Bacteria</taxon>
        <taxon>Bacillati</taxon>
        <taxon>Bacillota</taxon>
        <taxon>Bacilli</taxon>
        <taxon>Bacillales</taxon>
        <taxon>Bacillaceae</taxon>
        <taxon>Psychrobacillus</taxon>
    </lineage>
</organism>
<accession>A0ABU8F432</accession>
<dbReference type="InterPro" id="IPR042100">
    <property type="entry name" value="Bug_dom1"/>
</dbReference>
<feature type="region of interest" description="Disordered" evidence="2">
    <location>
        <begin position="25"/>
        <end position="49"/>
    </location>
</feature>
<dbReference type="PANTHER" id="PTHR42928:SF3">
    <property type="entry name" value="UPF0065 PROTEIN YFLP"/>
    <property type="match status" value="1"/>
</dbReference>
<comment type="similarity">
    <text evidence="1">Belongs to the UPF0065 (bug) family.</text>
</comment>
<dbReference type="Gene3D" id="3.40.190.10">
    <property type="entry name" value="Periplasmic binding protein-like II"/>
    <property type="match status" value="1"/>
</dbReference>
<evidence type="ECO:0000313" key="5">
    <source>
        <dbReference type="Proteomes" id="UP001364890"/>
    </source>
</evidence>
<sequence>MKSKWLLFLVLSVLSVLLIACSDSNDGATTTTNESEAAEASDKNDDVGYEPEKPIVIYAPGGAGGGLDTTARAVVKVIEQTKVVAQPFSVENVPGGGQTTGLSQFITNDPTNEEKLLLPSAPIVINYLRNEAASPYSYADMKPIAQLTTDYGAIVVKADSPYQTLEELYTAIDKDTSSITFAGGSGAGSMDHIIAMMPAIALGTDPKEIKYISYDAGGDAMVALLGGHSDALTTGISEVGQYLEAGEIRVLGVSSSKRLDGIFSEVPTFKESGYDAEFTNWRGLFAVKDISDEAVKYWEDHIEQMVETPEWQSELEKNSWGNGFKKSDDFMTYLQEQDKVVLKILKEMGMAK</sequence>
<name>A0ABU8F432_9BACI</name>